<feature type="signal peptide" evidence="1">
    <location>
        <begin position="1"/>
        <end position="19"/>
    </location>
</feature>
<dbReference type="AlphaFoldDB" id="A0A8F6TV00"/>
<protein>
    <submittedName>
        <fullName evidence="2">Uncharacterized protein</fullName>
    </submittedName>
</protein>
<dbReference type="Proteomes" id="UP000825009">
    <property type="component" value="Chromosome"/>
</dbReference>
<organism evidence="2 3">
    <name type="scientific">Gymnodinialimonas ceratoperidinii</name>
    <dbReference type="NCBI Taxonomy" id="2856823"/>
    <lineage>
        <taxon>Bacteria</taxon>
        <taxon>Pseudomonadati</taxon>
        <taxon>Pseudomonadota</taxon>
        <taxon>Alphaproteobacteria</taxon>
        <taxon>Rhodobacterales</taxon>
        <taxon>Paracoccaceae</taxon>
        <taxon>Gymnodinialimonas</taxon>
    </lineage>
</organism>
<evidence type="ECO:0000256" key="1">
    <source>
        <dbReference type="SAM" id="SignalP"/>
    </source>
</evidence>
<keyword evidence="3" id="KW-1185">Reference proteome</keyword>
<keyword evidence="1" id="KW-0732">Signal</keyword>
<feature type="chain" id="PRO_5034120145" evidence="1">
    <location>
        <begin position="20"/>
        <end position="126"/>
    </location>
</feature>
<name>A0A8F6TV00_9RHOB</name>
<dbReference type="EMBL" id="CP079194">
    <property type="protein sequence ID" value="QXT39180.1"/>
    <property type="molecule type" value="Genomic_DNA"/>
</dbReference>
<evidence type="ECO:0000313" key="2">
    <source>
        <dbReference type="EMBL" id="QXT39180.1"/>
    </source>
</evidence>
<dbReference type="RefSeq" id="WP_219001580.1">
    <property type="nucleotide sequence ID" value="NZ_CP079194.1"/>
</dbReference>
<proteinExistence type="predicted"/>
<dbReference type="KEGG" id="gce:KYE46_14800"/>
<accession>A0A8F6TV00</accession>
<evidence type="ECO:0000313" key="3">
    <source>
        <dbReference type="Proteomes" id="UP000825009"/>
    </source>
</evidence>
<reference evidence="2 3" key="1">
    <citation type="submission" date="2021-07" db="EMBL/GenBank/DDBJ databases">
        <title>A novel Jannaschia species isolated from marine dinoflagellate Ceratoperidinium margalefii.</title>
        <authorList>
            <person name="Jiang Y."/>
            <person name="Li Z."/>
        </authorList>
    </citation>
    <scope>NUCLEOTIDE SEQUENCE [LARGE SCALE GENOMIC DNA]</scope>
    <source>
        <strain evidence="2 3">J12C1-MA-4</strain>
    </source>
</reference>
<gene>
    <name evidence="2" type="ORF">KYE46_14800</name>
</gene>
<sequence length="126" mass="13062">MRTLLAVPLVLAACMPSQVQITSIGPLRVLDDPDVTILNPGASPQAAAFDAAPVQGGLVVRTVNGRAVPFEARAAALQALEAYCLEQGLRQVPLFFGWRETGDEGIWSAAGCEVPGHSAAPARGAD</sequence>